<dbReference type="Proteomes" id="UP000324897">
    <property type="component" value="Unassembled WGS sequence"/>
</dbReference>
<organism evidence="1 2">
    <name type="scientific">Eragrostis curvula</name>
    <name type="common">weeping love grass</name>
    <dbReference type="NCBI Taxonomy" id="38414"/>
    <lineage>
        <taxon>Eukaryota</taxon>
        <taxon>Viridiplantae</taxon>
        <taxon>Streptophyta</taxon>
        <taxon>Embryophyta</taxon>
        <taxon>Tracheophyta</taxon>
        <taxon>Spermatophyta</taxon>
        <taxon>Magnoliopsida</taxon>
        <taxon>Liliopsida</taxon>
        <taxon>Poales</taxon>
        <taxon>Poaceae</taxon>
        <taxon>PACMAD clade</taxon>
        <taxon>Chloridoideae</taxon>
        <taxon>Eragrostideae</taxon>
        <taxon>Eragrostidinae</taxon>
        <taxon>Eragrostis</taxon>
    </lineage>
</organism>
<dbReference type="EMBL" id="RWGY01000794">
    <property type="protein sequence ID" value="TVT98855.1"/>
    <property type="molecule type" value="Genomic_DNA"/>
</dbReference>
<name>A0A5J9SIW6_9POAL</name>
<dbReference type="Gramene" id="TVT98855">
    <property type="protein sequence ID" value="TVT98855"/>
    <property type="gene ID" value="EJB05_55814"/>
</dbReference>
<dbReference type="OrthoDB" id="721752at2759"/>
<proteinExistence type="predicted"/>
<protein>
    <submittedName>
        <fullName evidence="1">Uncharacterized protein</fullName>
    </submittedName>
</protein>
<dbReference type="AlphaFoldDB" id="A0A5J9SIW6"/>
<evidence type="ECO:0000313" key="1">
    <source>
        <dbReference type="EMBL" id="TVT98855.1"/>
    </source>
</evidence>
<reference evidence="1 2" key="1">
    <citation type="journal article" date="2019" name="Sci. Rep.">
        <title>A high-quality genome of Eragrostis curvula grass provides insights into Poaceae evolution and supports new strategies to enhance forage quality.</title>
        <authorList>
            <person name="Carballo J."/>
            <person name="Santos B.A.C.M."/>
            <person name="Zappacosta D."/>
            <person name="Garbus I."/>
            <person name="Selva J.P."/>
            <person name="Gallo C.A."/>
            <person name="Diaz A."/>
            <person name="Albertini E."/>
            <person name="Caccamo M."/>
            <person name="Echenique V."/>
        </authorList>
    </citation>
    <scope>NUCLEOTIDE SEQUENCE [LARGE SCALE GENOMIC DNA]</scope>
    <source>
        <strain evidence="2">cv. Victoria</strain>
        <tissue evidence="1">Leaf</tissue>
    </source>
</reference>
<accession>A0A5J9SIW6</accession>
<evidence type="ECO:0000313" key="2">
    <source>
        <dbReference type="Proteomes" id="UP000324897"/>
    </source>
</evidence>
<feature type="non-terminal residue" evidence="1">
    <location>
        <position position="1"/>
    </location>
</feature>
<sequence>MVRMAGVGAEWSHSMAHALALDARTWPRGDVPGLGLTDEDVGLLRGMGDRPGSLSRVRTSEYKVRRKDMCWSMRGILDVLEGCQVCGPGLGEAGRYSGIRADPRCFTGACGRSCAGMVRMAGVGAEWSHSMAHALALDARTWPRGDVPGLGLTDEDVGLLRG</sequence>
<comment type="caution">
    <text evidence="1">The sequence shown here is derived from an EMBL/GenBank/DDBJ whole genome shotgun (WGS) entry which is preliminary data.</text>
</comment>
<keyword evidence="2" id="KW-1185">Reference proteome</keyword>
<gene>
    <name evidence="1" type="ORF">EJB05_55814</name>
</gene>